<keyword evidence="8 14" id="KW-0378">Hydrolase</keyword>
<dbReference type="InterPro" id="IPR013083">
    <property type="entry name" value="Znf_RING/FYVE/PHD"/>
</dbReference>
<evidence type="ECO:0000313" key="15">
    <source>
        <dbReference type="Proteomes" id="UP000315496"/>
    </source>
</evidence>
<keyword evidence="5" id="KW-0479">Metal-binding</keyword>
<dbReference type="PROSITE" id="PS50235">
    <property type="entry name" value="USP_3"/>
    <property type="match status" value="1"/>
</dbReference>
<evidence type="ECO:0000256" key="9">
    <source>
        <dbReference type="ARBA" id="ARBA00022807"/>
    </source>
</evidence>
<dbReference type="SUPFAM" id="SSF54001">
    <property type="entry name" value="Cysteine proteinases"/>
    <property type="match status" value="1"/>
</dbReference>
<dbReference type="SUPFAM" id="SSF57850">
    <property type="entry name" value="RING/U-box"/>
    <property type="match status" value="2"/>
</dbReference>
<dbReference type="InterPro" id="IPR028889">
    <property type="entry name" value="USP"/>
</dbReference>
<dbReference type="Gene3D" id="3.90.70.10">
    <property type="entry name" value="Cysteine proteinases"/>
    <property type="match status" value="1"/>
</dbReference>
<dbReference type="EC" id="3.4.19.12" evidence="3"/>
<dbReference type="GO" id="GO:0016579">
    <property type="term" value="P:protein deubiquitination"/>
    <property type="evidence" value="ECO:0007669"/>
    <property type="project" value="InterPro"/>
</dbReference>
<evidence type="ECO:0000256" key="1">
    <source>
        <dbReference type="ARBA" id="ARBA00000707"/>
    </source>
</evidence>
<dbReference type="CDD" id="cd02257">
    <property type="entry name" value="Peptidase_C19"/>
    <property type="match status" value="1"/>
</dbReference>
<evidence type="ECO:0000256" key="4">
    <source>
        <dbReference type="ARBA" id="ARBA00022670"/>
    </source>
</evidence>
<dbReference type="PROSITE" id="PS50271">
    <property type="entry name" value="ZF_UBP"/>
    <property type="match status" value="1"/>
</dbReference>
<dbReference type="Pfam" id="PF17807">
    <property type="entry name" value="zf-UBP_var"/>
    <property type="match status" value="1"/>
</dbReference>
<dbReference type="GO" id="GO:0006508">
    <property type="term" value="P:proteolysis"/>
    <property type="evidence" value="ECO:0007669"/>
    <property type="project" value="UniProtKB-KW"/>
</dbReference>
<dbReference type="InterPro" id="IPR001394">
    <property type="entry name" value="Peptidase_C19_UCH"/>
</dbReference>
<dbReference type="Pfam" id="PF00443">
    <property type="entry name" value="UCH"/>
    <property type="match status" value="1"/>
</dbReference>
<dbReference type="PANTHER" id="PTHR24006:SF758">
    <property type="entry name" value="UBIQUITIN CARBOXYL-TERMINAL HYDROLASE 36"/>
    <property type="match status" value="1"/>
</dbReference>
<evidence type="ECO:0000256" key="10">
    <source>
        <dbReference type="ARBA" id="ARBA00022833"/>
    </source>
</evidence>
<dbReference type="GO" id="GO:0008270">
    <property type="term" value="F:zinc ion binding"/>
    <property type="evidence" value="ECO:0007669"/>
    <property type="project" value="UniProtKB-KW"/>
</dbReference>
<comment type="caution">
    <text evidence="14">The sequence shown here is derived from an EMBL/GenBank/DDBJ whole genome shotgun (WGS) entry which is preliminary data.</text>
</comment>
<evidence type="ECO:0000256" key="5">
    <source>
        <dbReference type="ARBA" id="ARBA00022723"/>
    </source>
</evidence>
<keyword evidence="6 11" id="KW-0863">Zinc-finger</keyword>
<dbReference type="InterPro" id="IPR001607">
    <property type="entry name" value="Znf_UBP"/>
</dbReference>
<dbReference type="EMBL" id="VDLU01000002">
    <property type="protein sequence ID" value="TNJ28599.1"/>
    <property type="molecule type" value="Genomic_DNA"/>
</dbReference>
<evidence type="ECO:0000313" key="14">
    <source>
        <dbReference type="EMBL" id="TNJ28599.1"/>
    </source>
</evidence>
<dbReference type="GO" id="GO:0005634">
    <property type="term" value="C:nucleus"/>
    <property type="evidence" value="ECO:0007669"/>
    <property type="project" value="TreeGrafter"/>
</dbReference>
<dbReference type="Proteomes" id="UP000315496">
    <property type="component" value="Chromosome 2"/>
</dbReference>
<evidence type="ECO:0000259" key="13">
    <source>
        <dbReference type="PROSITE" id="PS50271"/>
    </source>
</evidence>
<dbReference type="PROSITE" id="PS00973">
    <property type="entry name" value="USP_2"/>
    <property type="match status" value="1"/>
</dbReference>
<evidence type="ECO:0000256" key="8">
    <source>
        <dbReference type="ARBA" id="ARBA00022801"/>
    </source>
</evidence>
<dbReference type="InterPro" id="IPR018200">
    <property type="entry name" value="USP_CS"/>
</dbReference>
<dbReference type="GO" id="GO:0005829">
    <property type="term" value="C:cytosol"/>
    <property type="evidence" value="ECO:0007669"/>
    <property type="project" value="TreeGrafter"/>
</dbReference>
<dbReference type="InterPro" id="IPR038765">
    <property type="entry name" value="Papain-like_cys_pep_sf"/>
</dbReference>
<evidence type="ECO:0000256" key="3">
    <source>
        <dbReference type="ARBA" id="ARBA00012759"/>
    </source>
</evidence>
<keyword evidence="15" id="KW-1185">Reference proteome</keyword>
<dbReference type="OrthoDB" id="361536at2759"/>
<keyword evidence="7" id="KW-0833">Ubl conjugation pathway</keyword>
<reference evidence="14 15" key="1">
    <citation type="submission" date="2019-05" db="EMBL/GenBank/DDBJ databases">
        <title>The compact genome of Giardia muris reveals important steps in the evolution of intestinal protozoan parasites.</title>
        <authorList>
            <person name="Xu F."/>
            <person name="Jimenez-Gonzalez A."/>
            <person name="Einarsson E."/>
            <person name="Astvaldsson A."/>
            <person name="Peirasmaki D."/>
            <person name="Eckmann L."/>
            <person name="Andersson J.O."/>
            <person name="Svard S.G."/>
            <person name="Jerlstrom-Hultqvist J."/>
        </authorList>
    </citation>
    <scope>NUCLEOTIDE SEQUENCE [LARGE SCALE GENOMIC DNA]</scope>
    <source>
        <strain evidence="14 15">Roberts-Thomson</strain>
    </source>
</reference>
<organism evidence="14 15">
    <name type="scientific">Giardia muris</name>
    <dbReference type="NCBI Taxonomy" id="5742"/>
    <lineage>
        <taxon>Eukaryota</taxon>
        <taxon>Metamonada</taxon>
        <taxon>Diplomonadida</taxon>
        <taxon>Hexamitidae</taxon>
        <taxon>Giardiinae</taxon>
        <taxon>Giardia</taxon>
    </lineage>
</organism>
<keyword evidence="9" id="KW-0788">Thiol protease</keyword>
<feature type="domain" description="UBP-type" evidence="13">
    <location>
        <begin position="156"/>
        <end position="283"/>
    </location>
</feature>
<dbReference type="Pfam" id="PF02148">
    <property type="entry name" value="zf-UBP"/>
    <property type="match status" value="1"/>
</dbReference>
<comment type="catalytic activity">
    <reaction evidence="1">
        <text>Thiol-dependent hydrolysis of ester, thioester, amide, peptide and isopeptide bonds formed by the C-terminal Gly of ubiquitin (a 76-residue protein attached to proteins as an intracellular targeting signal).</text>
        <dbReference type="EC" id="3.4.19.12"/>
    </reaction>
</comment>
<dbReference type="AlphaFoldDB" id="A0A4Z1T7P6"/>
<gene>
    <name evidence="14" type="ORF">GMRT_12763</name>
</gene>
<accession>A0A4Z1T7P6</accession>
<feature type="domain" description="USP" evidence="12">
    <location>
        <begin position="334"/>
        <end position="777"/>
    </location>
</feature>
<dbReference type="GO" id="GO:0004843">
    <property type="term" value="F:cysteine-type deubiquitinase activity"/>
    <property type="evidence" value="ECO:0007669"/>
    <property type="project" value="UniProtKB-EC"/>
</dbReference>
<keyword evidence="10" id="KW-0862">Zinc</keyword>
<evidence type="ECO:0000256" key="6">
    <source>
        <dbReference type="ARBA" id="ARBA00022771"/>
    </source>
</evidence>
<comment type="similarity">
    <text evidence="2">Belongs to the peptidase C19 family.</text>
</comment>
<dbReference type="SMART" id="SM00290">
    <property type="entry name" value="ZnF_UBP"/>
    <property type="match status" value="1"/>
</dbReference>
<dbReference type="PANTHER" id="PTHR24006">
    <property type="entry name" value="UBIQUITIN CARBOXYL-TERMINAL HYDROLASE"/>
    <property type="match status" value="1"/>
</dbReference>
<protein>
    <recommendedName>
        <fullName evidence="3">ubiquitinyl hydrolase 1</fullName>
        <ecNumber evidence="3">3.4.19.12</ecNumber>
    </recommendedName>
</protein>
<sequence length="779" mass="87625">MATLRPMTDDSIHSWECMYCFRNRYTPTGLFLCMHCDFCTCRDHAFIHQKQHPEHVYWFQIARHLRIAQETLPKEGLMHIVAGDDDDEIADYQTAVYHFKAGALTPLPPEEVTDELNMCATGLISASCNIDSIIFRQTTPSNVVVQQEPICQALGPLKQHILSVNKSPLEKRPNSHSSSSTTEITPETQQIFKCHDCDLTENLWLCLHCGFIGCGRQQPGIKGCSHMLKHHEASSTPKHALVLRLGSLCKSAHEIYCYTCDIDHDNVFQGEFYHEFAKYLQVLGGNALYNLVGRDEAVELTLNAHSDQIMLNLDIYGTAAVDAAKLFWPAGLVGPLRNTGNTCYANAVINALRACAAFDPENVDIKNSLAAHREVCPNTLGCQKCQKARLCFFKKEEQNADSTLILNSKLPIFVLYSVPHLSHYIRCYAPELVTADACRKQQDASEFLYSVLARDEEIRRSFALPALRKETICRMCGWRKYVLEEAETTTLQLNCIFIESYPEAEGETFADMTQALTDEFIGRVGTPDGFRCDACGAQNMTGTERIISLGYHIIASPDVDRLPPCLIVVANRAYYNVATGAIQKLQTALLNTEQIDLRQLIAVRDSQEDLKKSKEAWSRLLNEQSLEGSDDVDQVMNICNCNREVAVAALLRWRTAEEAIPRILSESITEKAFFEEEYLETLRCNDEAPRRESVETMDTKYKLRAIVEHRGMTVDSGHYVAYISLSSLTDAERNQVFGVGSESTTYPGAWLVIDDDKITIADEAPVAAGYLYFYVRMRA</sequence>
<dbReference type="InterPro" id="IPR050164">
    <property type="entry name" value="Peptidase_C19"/>
</dbReference>
<evidence type="ECO:0000256" key="11">
    <source>
        <dbReference type="PROSITE-ProRule" id="PRU00502"/>
    </source>
</evidence>
<evidence type="ECO:0000259" key="12">
    <source>
        <dbReference type="PROSITE" id="PS50235"/>
    </source>
</evidence>
<evidence type="ECO:0000256" key="7">
    <source>
        <dbReference type="ARBA" id="ARBA00022786"/>
    </source>
</evidence>
<keyword evidence="4" id="KW-0645">Protease</keyword>
<evidence type="ECO:0000256" key="2">
    <source>
        <dbReference type="ARBA" id="ARBA00009085"/>
    </source>
</evidence>
<dbReference type="InterPro" id="IPR041432">
    <property type="entry name" value="UBP13_Znf-UBP_var"/>
</dbReference>
<proteinExistence type="inferred from homology"/>
<dbReference type="Gene3D" id="3.30.40.10">
    <property type="entry name" value="Zinc/RING finger domain, C3HC4 (zinc finger)"/>
    <property type="match status" value="2"/>
</dbReference>
<name>A0A4Z1T7P6_GIAMU</name>
<dbReference type="VEuPathDB" id="GiardiaDB:GMRT_12763"/>